<name>A0ABW0PA10_9HYPH</name>
<dbReference type="PRINTS" id="PR01171">
    <property type="entry name" value="BCTLIPOCALIN"/>
</dbReference>
<comment type="caution">
    <text evidence="4">The sequence shown here is derived from an EMBL/GenBank/DDBJ whole genome shotgun (WGS) entry which is preliminary data.</text>
</comment>
<dbReference type="InterPro" id="IPR002446">
    <property type="entry name" value="Lipocalin_bac"/>
</dbReference>
<comment type="subcellular location">
    <subcellularLocation>
        <location evidence="2">Cell outer membrane</location>
    </subcellularLocation>
</comment>
<comment type="similarity">
    <text evidence="1 2">Belongs to the calycin superfamily. Lipocalin family.</text>
</comment>
<feature type="domain" description="Lipocalin/cytosolic fatty-acid binding" evidence="3">
    <location>
        <begin position="39"/>
        <end position="180"/>
    </location>
</feature>
<reference evidence="5" key="1">
    <citation type="journal article" date="2019" name="Int. J. Syst. Evol. Microbiol.">
        <title>The Global Catalogue of Microorganisms (GCM) 10K type strain sequencing project: providing services to taxonomists for standard genome sequencing and annotation.</title>
        <authorList>
            <consortium name="The Broad Institute Genomics Platform"/>
            <consortium name="The Broad Institute Genome Sequencing Center for Infectious Disease"/>
            <person name="Wu L."/>
            <person name="Ma J."/>
        </authorList>
    </citation>
    <scope>NUCLEOTIDE SEQUENCE [LARGE SCALE GENOMIC DNA]</scope>
    <source>
        <strain evidence="5">CCUG 43117</strain>
    </source>
</reference>
<dbReference type="PROSITE" id="PS51257">
    <property type="entry name" value="PROKAR_LIPOPROTEIN"/>
    <property type="match status" value="1"/>
</dbReference>
<dbReference type="SUPFAM" id="SSF50814">
    <property type="entry name" value="Lipocalins"/>
    <property type="match status" value="1"/>
</dbReference>
<dbReference type="InterPro" id="IPR022271">
    <property type="entry name" value="Lipocalin_ApoD"/>
</dbReference>
<comment type="function">
    <text evidence="2">Involved in the storage or transport of lipids necessary for membrane maintenance under stressful conditions. Displays a binding preference for lysophospholipids.</text>
</comment>
<dbReference type="Pfam" id="PF08212">
    <property type="entry name" value="Lipocalin_2"/>
    <property type="match status" value="1"/>
</dbReference>
<dbReference type="InterPro" id="IPR000566">
    <property type="entry name" value="Lipocln_cytosolic_FA-bd_dom"/>
</dbReference>
<dbReference type="InterPro" id="IPR047202">
    <property type="entry name" value="Lipocalin_Blc-like_dom"/>
</dbReference>
<comment type="subunit">
    <text evidence="2">Homodimer.</text>
</comment>
<evidence type="ECO:0000256" key="2">
    <source>
        <dbReference type="PIRNR" id="PIRNR036893"/>
    </source>
</evidence>
<evidence type="ECO:0000313" key="4">
    <source>
        <dbReference type="EMBL" id="MFC5508327.1"/>
    </source>
</evidence>
<keyword evidence="2" id="KW-0732">Signal</keyword>
<dbReference type="RefSeq" id="WP_197431998.1">
    <property type="nucleotide sequence ID" value="NZ_JBHSLU010000082.1"/>
</dbReference>
<evidence type="ECO:0000256" key="1">
    <source>
        <dbReference type="ARBA" id="ARBA00006889"/>
    </source>
</evidence>
<feature type="chain" id="PRO_5045017047" description="Outer membrane lipoprotein Blc" evidence="2">
    <location>
        <begin position="18"/>
        <end position="180"/>
    </location>
</feature>
<dbReference type="InterPro" id="IPR012674">
    <property type="entry name" value="Calycin"/>
</dbReference>
<keyword evidence="2" id="KW-0472">Membrane</keyword>
<evidence type="ECO:0000259" key="3">
    <source>
        <dbReference type="Pfam" id="PF08212"/>
    </source>
</evidence>
<dbReference type="PANTHER" id="PTHR10612">
    <property type="entry name" value="APOLIPOPROTEIN D"/>
    <property type="match status" value="1"/>
</dbReference>
<keyword evidence="5" id="KW-1185">Reference proteome</keyword>
<dbReference type="PANTHER" id="PTHR10612:SF34">
    <property type="entry name" value="APOLIPOPROTEIN D"/>
    <property type="match status" value="1"/>
</dbReference>
<feature type="signal peptide" evidence="2">
    <location>
        <begin position="1"/>
        <end position="17"/>
    </location>
</feature>
<dbReference type="Proteomes" id="UP001596060">
    <property type="component" value="Unassembled WGS sequence"/>
</dbReference>
<gene>
    <name evidence="4" type="ORF">ACFPN9_24080</name>
</gene>
<dbReference type="EMBL" id="JBHSLU010000082">
    <property type="protein sequence ID" value="MFC5508327.1"/>
    <property type="molecule type" value="Genomic_DNA"/>
</dbReference>
<keyword evidence="2" id="KW-0998">Cell outer membrane</keyword>
<dbReference type="PIRSF" id="PIRSF036893">
    <property type="entry name" value="Lipocalin_ApoD"/>
    <property type="match status" value="1"/>
</dbReference>
<keyword evidence="2" id="KW-0449">Lipoprotein</keyword>
<organism evidence="4 5">
    <name type="scientific">Bosea massiliensis</name>
    <dbReference type="NCBI Taxonomy" id="151419"/>
    <lineage>
        <taxon>Bacteria</taxon>
        <taxon>Pseudomonadati</taxon>
        <taxon>Pseudomonadota</taxon>
        <taxon>Alphaproteobacteria</taxon>
        <taxon>Hyphomicrobiales</taxon>
        <taxon>Boseaceae</taxon>
        <taxon>Bosea</taxon>
    </lineage>
</organism>
<sequence>MKTPLFVLALTATLALGACNPLETGPVGNANVPQPRKAVDLGRYVGTWYEQGRYEASFQKGCEGVTAQYTAKPDGTVAVVNSCRQGSPTGPLRSADATARIVEGSNGAKLKVSFFRPFEGDYWVLDRADDYGWAIVGEPSGRYLWLLTRERRISPRQYESLVARARTLGYDTTLLRRTQQ</sequence>
<dbReference type="Gene3D" id="2.40.128.20">
    <property type="match status" value="1"/>
</dbReference>
<accession>A0ABW0PA10</accession>
<dbReference type="CDD" id="cd19438">
    <property type="entry name" value="lipocalin_Blc-like"/>
    <property type="match status" value="1"/>
</dbReference>
<proteinExistence type="inferred from homology"/>
<evidence type="ECO:0000313" key="5">
    <source>
        <dbReference type="Proteomes" id="UP001596060"/>
    </source>
</evidence>
<protein>
    <recommendedName>
        <fullName evidence="2">Outer membrane lipoprotein Blc</fullName>
    </recommendedName>
</protein>
<keyword evidence="2" id="KW-0446">Lipid-binding</keyword>